<organism evidence="1 2">
    <name type="scientific">Ophiobolus disseminans</name>
    <dbReference type="NCBI Taxonomy" id="1469910"/>
    <lineage>
        <taxon>Eukaryota</taxon>
        <taxon>Fungi</taxon>
        <taxon>Dikarya</taxon>
        <taxon>Ascomycota</taxon>
        <taxon>Pezizomycotina</taxon>
        <taxon>Dothideomycetes</taxon>
        <taxon>Pleosporomycetidae</taxon>
        <taxon>Pleosporales</taxon>
        <taxon>Pleosporineae</taxon>
        <taxon>Phaeosphaeriaceae</taxon>
        <taxon>Ophiobolus</taxon>
    </lineage>
</organism>
<gene>
    <name evidence="1" type="ORF">CC86DRAFT_42695</name>
</gene>
<protein>
    <submittedName>
        <fullName evidence="1">Uncharacterized protein</fullName>
    </submittedName>
</protein>
<evidence type="ECO:0000313" key="1">
    <source>
        <dbReference type="EMBL" id="KAF2825385.1"/>
    </source>
</evidence>
<dbReference type="Proteomes" id="UP000799424">
    <property type="component" value="Unassembled WGS sequence"/>
</dbReference>
<sequence>MLASFIFAVADIQIKLEYLAEGYQVIATNCLVCHTRSSYARHQTSLPPFLNPQILPQTQPKVHSFLSMLDYKAQSLLIISKLNQNPLQHLDALSSRQTHCNNSDKRIHHSDEPFLARNLVVQGQFVVLLFNSAVCTPWSHPG</sequence>
<dbReference type="AlphaFoldDB" id="A0A6A6ZYJ8"/>
<accession>A0A6A6ZYJ8</accession>
<dbReference type="EMBL" id="MU006228">
    <property type="protein sequence ID" value="KAF2825385.1"/>
    <property type="molecule type" value="Genomic_DNA"/>
</dbReference>
<evidence type="ECO:0000313" key="2">
    <source>
        <dbReference type="Proteomes" id="UP000799424"/>
    </source>
</evidence>
<keyword evidence="2" id="KW-1185">Reference proteome</keyword>
<proteinExistence type="predicted"/>
<name>A0A6A6ZYJ8_9PLEO</name>
<reference evidence="1" key="1">
    <citation type="journal article" date="2020" name="Stud. Mycol.">
        <title>101 Dothideomycetes genomes: a test case for predicting lifestyles and emergence of pathogens.</title>
        <authorList>
            <person name="Haridas S."/>
            <person name="Albert R."/>
            <person name="Binder M."/>
            <person name="Bloem J."/>
            <person name="Labutti K."/>
            <person name="Salamov A."/>
            <person name="Andreopoulos B."/>
            <person name="Baker S."/>
            <person name="Barry K."/>
            <person name="Bills G."/>
            <person name="Bluhm B."/>
            <person name="Cannon C."/>
            <person name="Castanera R."/>
            <person name="Culley D."/>
            <person name="Daum C."/>
            <person name="Ezra D."/>
            <person name="Gonzalez J."/>
            <person name="Henrissat B."/>
            <person name="Kuo A."/>
            <person name="Liang C."/>
            <person name="Lipzen A."/>
            <person name="Lutzoni F."/>
            <person name="Magnuson J."/>
            <person name="Mondo S."/>
            <person name="Nolan M."/>
            <person name="Ohm R."/>
            <person name="Pangilinan J."/>
            <person name="Park H.-J."/>
            <person name="Ramirez L."/>
            <person name="Alfaro M."/>
            <person name="Sun H."/>
            <person name="Tritt A."/>
            <person name="Yoshinaga Y."/>
            <person name="Zwiers L.-H."/>
            <person name="Turgeon B."/>
            <person name="Goodwin S."/>
            <person name="Spatafora J."/>
            <person name="Crous P."/>
            <person name="Grigoriev I."/>
        </authorList>
    </citation>
    <scope>NUCLEOTIDE SEQUENCE</scope>
    <source>
        <strain evidence="1">CBS 113818</strain>
    </source>
</reference>